<dbReference type="AlphaFoldDB" id="A0A8J8PDC4"/>
<dbReference type="SUPFAM" id="SSF47060">
    <property type="entry name" value="S15/NS1 RNA-binding domain"/>
    <property type="match status" value="1"/>
</dbReference>
<evidence type="ECO:0000256" key="1">
    <source>
        <dbReference type="ARBA" id="ARBA00008434"/>
    </source>
</evidence>
<dbReference type="Gene3D" id="1.10.287.10">
    <property type="entry name" value="S15/NS1, RNA-binding"/>
    <property type="match status" value="1"/>
</dbReference>
<reference evidence="8" key="1">
    <citation type="submission" date="2016-03" db="EMBL/GenBank/DDBJ databases">
        <authorList>
            <person name="Borrel G."/>
            <person name="Mccann A."/>
            <person name="O'Toole P.W."/>
        </authorList>
    </citation>
    <scope>NUCLEOTIDE SEQUENCE</scope>
    <source>
        <strain evidence="8">183</strain>
    </source>
</reference>
<keyword evidence="2 4" id="KW-0689">Ribosomal protein</keyword>
<dbReference type="InterPro" id="IPR023029">
    <property type="entry name" value="Ribosomal_uS15_arc_euk"/>
</dbReference>
<dbReference type="InterPro" id="IPR009068">
    <property type="entry name" value="uS15_NS1_RNA-bd_sf"/>
</dbReference>
<accession>A0A8J8PDC4</accession>
<evidence type="ECO:0000256" key="4">
    <source>
        <dbReference type="HAMAP-Rule" id="MF_01343"/>
    </source>
</evidence>
<dbReference type="RefSeq" id="WP_020448201.1">
    <property type="nucleotide sequence ID" value="NZ_CAYAYA010000032.1"/>
</dbReference>
<dbReference type="SMART" id="SM01386">
    <property type="entry name" value="Ribosomal_S13_N"/>
    <property type="match status" value="1"/>
</dbReference>
<dbReference type="InterPro" id="IPR000589">
    <property type="entry name" value="Ribosomal_uS15"/>
</dbReference>
<evidence type="ECO:0000313" key="9">
    <source>
        <dbReference type="Proteomes" id="UP000752814"/>
    </source>
</evidence>
<feature type="region of interest" description="Disordered" evidence="6">
    <location>
        <begin position="1"/>
        <end position="23"/>
    </location>
</feature>
<dbReference type="CDD" id="cd00353">
    <property type="entry name" value="Ribosomal_S15p_S13e"/>
    <property type="match status" value="1"/>
</dbReference>
<dbReference type="PANTHER" id="PTHR11885">
    <property type="entry name" value="RIBOSOMAL PROTEIN S15P/S13E"/>
    <property type="match status" value="1"/>
</dbReference>
<dbReference type="Pfam" id="PF00312">
    <property type="entry name" value="Ribosomal_S15"/>
    <property type="match status" value="1"/>
</dbReference>
<evidence type="ECO:0000259" key="7">
    <source>
        <dbReference type="SMART" id="SM01386"/>
    </source>
</evidence>
<dbReference type="OMA" id="MHTRRKG"/>
<dbReference type="PANTHER" id="PTHR11885:SF6">
    <property type="entry name" value="SMALL RIBOSOMAL SUBUNIT PROTEIN US15"/>
    <property type="match status" value="1"/>
</dbReference>
<keyword evidence="3 4" id="KW-0687">Ribonucleoprotein</keyword>
<dbReference type="InterPro" id="IPR012606">
    <property type="entry name" value="Ribosomal_uS15_N"/>
</dbReference>
<proteinExistence type="inferred from homology"/>
<dbReference type="HAMAP" id="MF_01343_A">
    <property type="entry name" value="Ribosomal_uS15_A"/>
    <property type="match status" value="1"/>
</dbReference>
<dbReference type="GO" id="GO:0022627">
    <property type="term" value="C:cytosolic small ribosomal subunit"/>
    <property type="evidence" value="ECO:0007669"/>
    <property type="project" value="TreeGrafter"/>
</dbReference>
<dbReference type="GO" id="GO:0070181">
    <property type="term" value="F:small ribosomal subunit rRNA binding"/>
    <property type="evidence" value="ECO:0007669"/>
    <property type="project" value="TreeGrafter"/>
</dbReference>
<sequence>MARMHARRRGKSGSSRPMISENPEWVPLSKSEVEETIVKLGKDGVLSARIGLIMRDQYAVPDVKLATGKTVTQILKENDLAPNLPDDLVALMRTAINLQVHLNANKKDVANKRGMQITESKIRRLVKYYKHTGVLPAEWQYSIADAELLIE</sequence>
<dbReference type="EMBL" id="LVVT01000022">
    <property type="protein sequence ID" value="TQS81617.1"/>
    <property type="molecule type" value="Genomic_DNA"/>
</dbReference>
<feature type="domain" description="Small ribosomal subunit protein uS15 N-terminal" evidence="7">
    <location>
        <begin position="1"/>
        <end position="60"/>
    </location>
</feature>
<dbReference type="Gene3D" id="4.10.860.130">
    <property type="match status" value="1"/>
</dbReference>
<dbReference type="GeneID" id="41322712"/>
<dbReference type="Pfam" id="PF08069">
    <property type="entry name" value="Ribosomal_S13_N"/>
    <property type="match status" value="1"/>
</dbReference>
<dbReference type="NCBIfam" id="NF006331">
    <property type="entry name" value="PRK08561.1"/>
    <property type="match status" value="1"/>
</dbReference>
<dbReference type="Proteomes" id="UP000752814">
    <property type="component" value="Unassembled WGS sequence"/>
</dbReference>
<evidence type="ECO:0000256" key="6">
    <source>
        <dbReference type="SAM" id="MobiDB-lite"/>
    </source>
</evidence>
<name>A0A8J8PDC4_9ARCH</name>
<comment type="subunit">
    <text evidence="4">Part of the 30S ribosomal subunit.</text>
</comment>
<evidence type="ECO:0000313" key="8">
    <source>
        <dbReference type="EMBL" id="TQS81617.1"/>
    </source>
</evidence>
<organism evidence="8 9">
    <name type="scientific">Candidatus Methanomassiliicoccus intestinalis</name>
    <dbReference type="NCBI Taxonomy" id="1406512"/>
    <lineage>
        <taxon>Archaea</taxon>
        <taxon>Methanobacteriati</taxon>
        <taxon>Thermoplasmatota</taxon>
        <taxon>Thermoplasmata</taxon>
        <taxon>Methanomassiliicoccales</taxon>
        <taxon>Methanomassiliicoccaceae</taxon>
        <taxon>Methanomassiliicoccus</taxon>
    </lineage>
</organism>
<evidence type="ECO:0000256" key="2">
    <source>
        <dbReference type="ARBA" id="ARBA00022980"/>
    </source>
</evidence>
<comment type="similarity">
    <text evidence="1 4 5">Belongs to the universal ribosomal protein uS15 family.</text>
</comment>
<comment type="caution">
    <text evidence="8">The sequence shown here is derived from an EMBL/GenBank/DDBJ whole genome shotgun (WGS) entry which is preliminary data.</text>
</comment>
<protein>
    <recommendedName>
        <fullName evidence="4">Small ribosomal subunit protein uS15</fullName>
    </recommendedName>
</protein>
<feature type="compositionally biased region" description="Basic residues" evidence="6">
    <location>
        <begin position="1"/>
        <end position="11"/>
    </location>
</feature>
<evidence type="ECO:0000256" key="3">
    <source>
        <dbReference type="ARBA" id="ARBA00023274"/>
    </source>
</evidence>
<evidence type="ECO:0000256" key="5">
    <source>
        <dbReference type="RuleBase" id="RU003919"/>
    </source>
</evidence>
<dbReference type="GO" id="GO:0006412">
    <property type="term" value="P:translation"/>
    <property type="evidence" value="ECO:0007669"/>
    <property type="project" value="UniProtKB-UniRule"/>
</dbReference>
<dbReference type="SMART" id="SM01387">
    <property type="entry name" value="Ribosomal_S15"/>
    <property type="match status" value="1"/>
</dbReference>
<gene>
    <name evidence="4" type="primary">rps15</name>
    <name evidence="8" type="ORF">A3207_04235</name>
</gene>
<dbReference type="GO" id="GO:0003735">
    <property type="term" value="F:structural constituent of ribosome"/>
    <property type="evidence" value="ECO:0007669"/>
    <property type="project" value="InterPro"/>
</dbReference>